<dbReference type="FunCoup" id="A0A1Y2GRL6">
    <property type="interactions" value="288"/>
</dbReference>
<protein>
    <submittedName>
        <fullName evidence="6">50s ribosomal protein</fullName>
    </submittedName>
</protein>
<dbReference type="AlphaFoldDB" id="A0A1Y2GRL6"/>
<dbReference type="GO" id="GO:0005762">
    <property type="term" value="C:mitochondrial large ribosomal subunit"/>
    <property type="evidence" value="ECO:0007669"/>
    <property type="project" value="EnsemblFungi"/>
</dbReference>
<dbReference type="RefSeq" id="XP_021882178.1">
    <property type="nucleotide sequence ID" value="XM_022023936.1"/>
</dbReference>
<evidence type="ECO:0000256" key="2">
    <source>
        <dbReference type="ARBA" id="ARBA00022980"/>
    </source>
</evidence>
<dbReference type="GeneID" id="33565780"/>
<dbReference type="EMBL" id="MCFF01000015">
    <property type="protein sequence ID" value="ORZ18383.1"/>
    <property type="molecule type" value="Genomic_DNA"/>
</dbReference>
<dbReference type="InterPro" id="IPR000702">
    <property type="entry name" value="Ribosomal_uL6-like"/>
</dbReference>
<dbReference type="Proteomes" id="UP000193648">
    <property type="component" value="Unassembled WGS sequence"/>
</dbReference>
<sequence>MSSMIPRRLGQSLITTTTTANGLIRRSFSTSPAILSHIGKQVLPFGTDVVLTHDPTPILNPRVPADLHSTTLHIKGPLGEHVLPIKPYVNLKFEQEQGDSLLSITVQDPEIKEQRAMWGTTRALIANAITGVSEGYTVPIRLVGVGYRATVEDNKEAAGGSKEKLSMKLGYSHSVEVDIPEGIQCSTPLPNKIVLQGNDIQKVKEFAFKIRKWRPPEPYNQKGIFVGDETIAKKTSKKK</sequence>
<dbReference type="PANTHER" id="PTHR11655">
    <property type="entry name" value="60S/50S RIBOSOMAL PROTEIN L6/L9"/>
    <property type="match status" value="1"/>
</dbReference>
<proteinExistence type="inferred from homology"/>
<accession>A0A1Y2GRL6</accession>
<feature type="domain" description="Large ribosomal subunit protein uL6 alpha-beta" evidence="5">
    <location>
        <begin position="143"/>
        <end position="224"/>
    </location>
</feature>
<comment type="caution">
    <text evidence="6">The sequence shown here is derived from an EMBL/GenBank/DDBJ whole genome shotgun (WGS) entry which is preliminary data.</text>
</comment>
<dbReference type="PRINTS" id="PR00059">
    <property type="entry name" value="RIBOSOMALL6"/>
</dbReference>
<feature type="domain" description="Large ribosomal subunit protein uL6 alpha-beta" evidence="5">
    <location>
        <begin position="70"/>
        <end position="135"/>
    </location>
</feature>
<reference evidence="6 7" key="1">
    <citation type="submission" date="2016-07" db="EMBL/GenBank/DDBJ databases">
        <title>Pervasive Adenine N6-methylation of Active Genes in Fungi.</title>
        <authorList>
            <consortium name="DOE Joint Genome Institute"/>
            <person name="Mondo S.J."/>
            <person name="Dannebaum R.O."/>
            <person name="Kuo R.C."/>
            <person name="Labutti K."/>
            <person name="Haridas S."/>
            <person name="Kuo A."/>
            <person name="Salamov A."/>
            <person name="Ahrendt S.R."/>
            <person name="Lipzen A."/>
            <person name="Sullivan W."/>
            <person name="Andreopoulos W.B."/>
            <person name="Clum A."/>
            <person name="Lindquist E."/>
            <person name="Daum C."/>
            <person name="Ramamoorthy G.K."/>
            <person name="Gryganskyi A."/>
            <person name="Culley D."/>
            <person name="Magnuson J.K."/>
            <person name="James T.Y."/>
            <person name="O'Malley M.A."/>
            <person name="Stajich J.E."/>
            <person name="Spatafora J.W."/>
            <person name="Visel A."/>
            <person name="Grigoriev I.V."/>
        </authorList>
    </citation>
    <scope>NUCLEOTIDE SEQUENCE [LARGE SCALE GENOMIC DNA]</scope>
    <source>
        <strain evidence="6 7">NRRL 3116</strain>
    </source>
</reference>
<evidence type="ECO:0000259" key="5">
    <source>
        <dbReference type="Pfam" id="PF00347"/>
    </source>
</evidence>
<dbReference type="OrthoDB" id="540873at2759"/>
<dbReference type="Pfam" id="PF00347">
    <property type="entry name" value="Ribosomal_L6"/>
    <property type="match status" value="2"/>
</dbReference>
<dbReference type="InterPro" id="IPR020040">
    <property type="entry name" value="Ribosomal_uL6_a/b-dom"/>
</dbReference>
<keyword evidence="7" id="KW-1185">Reference proteome</keyword>
<evidence type="ECO:0000256" key="3">
    <source>
        <dbReference type="ARBA" id="ARBA00023274"/>
    </source>
</evidence>
<evidence type="ECO:0000313" key="6">
    <source>
        <dbReference type="EMBL" id="ORZ18383.1"/>
    </source>
</evidence>
<dbReference type="GO" id="GO:0003735">
    <property type="term" value="F:structural constituent of ribosome"/>
    <property type="evidence" value="ECO:0007669"/>
    <property type="project" value="EnsemblFungi"/>
</dbReference>
<keyword evidence="3 4" id="KW-0687">Ribonucleoprotein</keyword>
<evidence type="ECO:0000313" key="7">
    <source>
        <dbReference type="Proteomes" id="UP000193648"/>
    </source>
</evidence>
<evidence type="ECO:0000256" key="1">
    <source>
        <dbReference type="ARBA" id="ARBA00009356"/>
    </source>
</evidence>
<organism evidence="6 7">
    <name type="scientific">Lobosporangium transversale</name>
    <dbReference type="NCBI Taxonomy" id="64571"/>
    <lineage>
        <taxon>Eukaryota</taxon>
        <taxon>Fungi</taxon>
        <taxon>Fungi incertae sedis</taxon>
        <taxon>Mucoromycota</taxon>
        <taxon>Mortierellomycotina</taxon>
        <taxon>Mortierellomycetes</taxon>
        <taxon>Mortierellales</taxon>
        <taxon>Mortierellaceae</taxon>
        <taxon>Lobosporangium</taxon>
    </lineage>
</organism>
<keyword evidence="2 4" id="KW-0689">Ribosomal protein</keyword>
<dbReference type="STRING" id="64571.A0A1Y2GRL6"/>
<dbReference type="InterPro" id="IPR019906">
    <property type="entry name" value="Ribosomal_uL6_bac-type"/>
</dbReference>
<dbReference type="InParanoid" id="A0A1Y2GRL6"/>
<dbReference type="GO" id="GO:0006412">
    <property type="term" value="P:translation"/>
    <property type="evidence" value="ECO:0007669"/>
    <property type="project" value="InterPro"/>
</dbReference>
<evidence type="ECO:0000256" key="4">
    <source>
        <dbReference type="RuleBase" id="RU003869"/>
    </source>
</evidence>
<dbReference type="Gene3D" id="3.90.930.12">
    <property type="entry name" value="Ribosomal protein L6, alpha-beta domain"/>
    <property type="match status" value="2"/>
</dbReference>
<dbReference type="InterPro" id="IPR036789">
    <property type="entry name" value="Ribosomal_uL6-like_a/b-dom_sf"/>
</dbReference>
<dbReference type="SUPFAM" id="SSF56053">
    <property type="entry name" value="Ribosomal protein L6"/>
    <property type="match status" value="2"/>
</dbReference>
<name>A0A1Y2GRL6_9FUNG</name>
<dbReference type="GO" id="GO:0019843">
    <property type="term" value="F:rRNA binding"/>
    <property type="evidence" value="ECO:0007669"/>
    <property type="project" value="InterPro"/>
</dbReference>
<gene>
    <name evidence="6" type="ORF">BCR41DRAFT_352291</name>
</gene>
<dbReference type="PANTHER" id="PTHR11655:SF14">
    <property type="entry name" value="LARGE RIBOSOMAL SUBUNIT PROTEIN UL6M"/>
    <property type="match status" value="1"/>
</dbReference>
<comment type="similarity">
    <text evidence="1 4">Belongs to the universal ribosomal protein uL6 family.</text>
</comment>